<evidence type="ECO:0000313" key="1">
    <source>
        <dbReference type="EMBL" id="XAG61356.1"/>
    </source>
</evidence>
<gene>
    <name evidence="1" type="ORF">MRL64_00655</name>
</gene>
<dbReference type="EMBL" id="CP095342">
    <property type="protein sequence ID" value="XAG61356.1"/>
    <property type="molecule type" value="Genomic_DNA"/>
</dbReference>
<protein>
    <submittedName>
        <fullName evidence="1">Uncharacterized protein</fullName>
    </submittedName>
</protein>
<sequence>MDVVKGIIDKELYSHIKTDKEFCYLLWLMLSERNYLDIHHCKYSYYNFDYTVKYSLYNYIHSNLHEETYKIPPPPRTHHERVDDIICFLFGVEKIEIMKSLLDSRVNLHFEPNAFFKFLRLQKAKYNSKQRFNWLSHRNEKLCLWTYNYLCKSGVIDKSFFYNNEDLILHCKVGFFLWGELDEVKSERYRRLILARDERNYRERKSKKTNRERTKRTSKKYAKKDVYENILLMLNKGADIDVIYDAVSDIRSRLVKFDGDLK</sequence>
<proteinExistence type="predicted"/>
<accession>A0AAU6TI16</accession>
<reference evidence="1" key="1">
    <citation type="submission" date="2022-03" db="EMBL/GenBank/DDBJ databases">
        <title>Sea Food Isolates.</title>
        <authorList>
            <person name="Li c."/>
        </authorList>
    </citation>
    <scope>NUCLEOTIDE SEQUENCE</scope>
    <source>
        <strain evidence="1">19MO02SH05</strain>
    </source>
</reference>
<organism evidence="1">
    <name type="scientific">bacterium 19MO02SH05</name>
    <dbReference type="NCBI Taxonomy" id="2920696"/>
    <lineage>
        <taxon>Bacteria</taxon>
    </lineage>
</organism>
<name>A0AAU6TI16_UNCXX</name>
<dbReference type="AlphaFoldDB" id="A0AAU6TI16"/>